<keyword evidence="1" id="KW-0472">Membrane</keyword>
<dbReference type="Proteomes" id="UP000182882">
    <property type="component" value="Unassembled WGS sequence"/>
</dbReference>
<gene>
    <name evidence="3" type="ORF">SAMN05216406_101175</name>
</gene>
<dbReference type="AlphaFoldDB" id="A0A1H2DN04"/>
<reference evidence="4" key="1">
    <citation type="submission" date="2016-10" db="EMBL/GenBank/DDBJ databases">
        <authorList>
            <person name="Varghese N."/>
            <person name="Submissions S."/>
        </authorList>
    </citation>
    <scope>NUCLEOTIDE SEQUENCE [LARGE SCALE GENOMIC DNA]</scope>
    <source>
        <strain evidence="4">Nm10</strain>
    </source>
</reference>
<name>A0A1H2DN04_9PROT</name>
<sequence length="112" mass="12623">MIRKSLFLILTLAVLCVPVFLMAHAFTHYAQADLFDVIDTENGTDIDLDEICLDCLALTALTPFLIAAGLFLCILVTCHRLSLWAIKWHPDNKTLSYCSRAPPSQFFCFLNK</sequence>
<keyword evidence="2" id="KW-0732">Signal</keyword>
<feature type="transmembrane region" description="Helical" evidence="1">
    <location>
        <begin position="56"/>
        <end position="78"/>
    </location>
</feature>
<organism evidence="3 4">
    <name type="scientific">Nitrosomonas ureae</name>
    <dbReference type="NCBI Taxonomy" id="44577"/>
    <lineage>
        <taxon>Bacteria</taxon>
        <taxon>Pseudomonadati</taxon>
        <taxon>Pseudomonadota</taxon>
        <taxon>Betaproteobacteria</taxon>
        <taxon>Nitrosomonadales</taxon>
        <taxon>Nitrosomonadaceae</taxon>
        <taxon>Nitrosomonas</taxon>
    </lineage>
</organism>
<proteinExistence type="predicted"/>
<feature type="signal peptide" evidence="2">
    <location>
        <begin position="1"/>
        <end position="30"/>
    </location>
</feature>
<evidence type="ECO:0000256" key="2">
    <source>
        <dbReference type="SAM" id="SignalP"/>
    </source>
</evidence>
<keyword evidence="4" id="KW-1185">Reference proteome</keyword>
<evidence type="ECO:0000256" key="1">
    <source>
        <dbReference type="SAM" id="Phobius"/>
    </source>
</evidence>
<accession>A0A1H2DN04</accession>
<feature type="chain" id="PRO_5016236279" evidence="2">
    <location>
        <begin position="31"/>
        <end position="112"/>
    </location>
</feature>
<evidence type="ECO:0000313" key="4">
    <source>
        <dbReference type="Proteomes" id="UP000182882"/>
    </source>
</evidence>
<dbReference type="EMBL" id="FNLN01000001">
    <property type="protein sequence ID" value="SDT84219.1"/>
    <property type="molecule type" value="Genomic_DNA"/>
</dbReference>
<keyword evidence="1" id="KW-1133">Transmembrane helix</keyword>
<protein>
    <submittedName>
        <fullName evidence="3">Uncharacterized protein</fullName>
    </submittedName>
</protein>
<evidence type="ECO:0000313" key="3">
    <source>
        <dbReference type="EMBL" id="SDT84219.1"/>
    </source>
</evidence>
<keyword evidence="1" id="KW-0812">Transmembrane</keyword>
<dbReference type="KEGG" id="nur:ATY38_05420"/>
<dbReference type="RefSeq" id="WP_062560108.1">
    <property type="nucleotide sequence ID" value="NZ_CP013341.1"/>
</dbReference>